<dbReference type="AlphaFoldDB" id="A0A1S1PNU4"/>
<accession>A0A1S1PNU4</accession>
<sequence>MAIAGADAPRLTATAEKTREVSAWPAGQGAGAVVSLFIPRRTSKDASQTRHRYSYAGTGQG</sequence>
<dbReference type="EMBL" id="MAXA01000243">
    <property type="protein sequence ID" value="OHV22849.1"/>
    <property type="molecule type" value="Genomic_DNA"/>
</dbReference>
<evidence type="ECO:0000313" key="2">
    <source>
        <dbReference type="Proteomes" id="UP000179769"/>
    </source>
</evidence>
<evidence type="ECO:0000313" key="1">
    <source>
        <dbReference type="EMBL" id="OHV22849.1"/>
    </source>
</evidence>
<organism evidence="1 2">
    <name type="scientific">Parafrankia soli</name>
    <dbReference type="NCBI Taxonomy" id="2599596"/>
    <lineage>
        <taxon>Bacteria</taxon>
        <taxon>Bacillati</taxon>
        <taxon>Actinomycetota</taxon>
        <taxon>Actinomycetes</taxon>
        <taxon>Frankiales</taxon>
        <taxon>Frankiaceae</taxon>
        <taxon>Parafrankia</taxon>
    </lineage>
</organism>
<name>A0A1S1PNU4_9ACTN</name>
<comment type="caution">
    <text evidence="1">The sequence shown here is derived from an EMBL/GenBank/DDBJ whole genome shotgun (WGS) entry which is preliminary data.</text>
</comment>
<reference evidence="2" key="1">
    <citation type="submission" date="2016-07" db="EMBL/GenBank/DDBJ databases">
        <title>Frankia sp. NRRL B-16219 Genome sequencing.</title>
        <authorList>
            <person name="Ghodhbane-Gtari F."/>
            <person name="Swanson E."/>
            <person name="Gueddou A."/>
            <person name="Louati M."/>
            <person name="Nouioui I."/>
            <person name="Hezbri K."/>
            <person name="Abebe-Akele F."/>
            <person name="Simpson S."/>
            <person name="Morris K."/>
            <person name="Thomas K."/>
            <person name="Gtari M."/>
            <person name="Tisa L.S."/>
        </authorList>
    </citation>
    <scope>NUCLEOTIDE SEQUENCE [LARGE SCALE GENOMIC DNA]</scope>
    <source>
        <strain evidence="2">NRRL B-16219</strain>
    </source>
</reference>
<dbReference type="Proteomes" id="UP000179769">
    <property type="component" value="Unassembled WGS sequence"/>
</dbReference>
<protein>
    <submittedName>
        <fullName evidence="1">Uncharacterized protein</fullName>
    </submittedName>
</protein>
<proteinExistence type="predicted"/>
<keyword evidence="2" id="KW-1185">Reference proteome</keyword>
<gene>
    <name evidence="1" type="ORF">BBK14_24975</name>
</gene>